<feature type="compositionally biased region" description="Polar residues" evidence="1">
    <location>
        <begin position="138"/>
        <end position="157"/>
    </location>
</feature>
<gene>
    <name evidence="2" type="ORF">CspeluHIS016_0600020</name>
</gene>
<dbReference type="EMBL" id="BTCM01000006">
    <property type="protein sequence ID" value="GMK58560.1"/>
    <property type="molecule type" value="Genomic_DNA"/>
</dbReference>
<dbReference type="AlphaFoldDB" id="A0AAD3TX71"/>
<keyword evidence="3" id="KW-1185">Reference proteome</keyword>
<accession>A0AAD3TX71</accession>
<comment type="caution">
    <text evidence="2">The sequence shown here is derived from an EMBL/GenBank/DDBJ whole genome shotgun (WGS) entry which is preliminary data.</text>
</comment>
<reference evidence="2" key="1">
    <citation type="journal article" date="2023" name="BMC Genomics">
        <title>Chromosome-level genome assemblies of Cutaneotrichosporon spp. (Trichosporonales, Basidiomycota) reveal imbalanced evolution between nucleotide sequences and chromosome synteny.</title>
        <authorList>
            <person name="Kobayashi Y."/>
            <person name="Kayamori A."/>
            <person name="Aoki K."/>
            <person name="Shiwa Y."/>
            <person name="Matsutani M."/>
            <person name="Fujita N."/>
            <person name="Sugita T."/>
            <person name="Iwasaki W."/>
            <person name="Tanaka N."/>
            <person name="Takashima M."/>
        </authorList>
    </citation>
    <scope>NUCLEOTIDE SEQUENCE</scope>
    <source>
        <strain evidence="2">HIS016</strain>
    </source>
</reference>
<reference evidence="2" key="2">
    <citation type="submission" date="2023-06" db="EMBL/GenBank/DDBJ databases">
        <authorList>
            <person name="Kobayashi Y."/>
            <person name="Kayamori A."/>
            <person name="Aoki K."/>
            <person name="Shiwa Y."/>
            <person name="Fujita N."/>
            <person name="Sugita T."/>
            <person name="Iwasaki W."/>
            <person name="Tanaka N."/>
            <person name="Takashima M."/>
        </authorList>
    </citation>
    <scope>NUCLEOTIDE SEQUENCE</scope>
    <source>
        <strain evidence="2">HIS016</strain>
    </source>
</reference>
<name>A0AAD3TX71_9TREE</name>
<evidence type="ECO:0000313" key="3">
    <source>
        <dbReference type="Proteomes" id="UP001222932"/>
    </source>
</evidence>
<feature type="compositionally biased region" description="Pro residues" evidence="1">
    <location>
        <begin position="47"/>
        <end position="61"/>
    </location>
</feature>
<feature type="compositionally biased region" description="Low complexity" evidence="1">
    <location>
        <begin position="211"/>
        <end position="224"/>
    </location>
</feature>
<protein>
    <submittedName>
        <fullName evidence="2">Uncharacterized protein</fullName>
    </submittedName>
</protein>
<dbReference type="Proteomes" id="UP001222932">
    <property type="component" value="Unassembled WGS sequence"/>
</dbReference>
<sequence>MRIINELNKINQIGKQFLSDLNQDNPRPVSGAPPPPLYAQPQHAMSYPPPSAPSHPYPTGPSYPTGPAQPPALPPRPSGSGPVPVSQAGLVSQGSWPPPNSPPPNSAYGAPQSPPVPQGSWPPPNPTYAPLSPPLNHAATSGPTYTAGYTAQPQTYDLASPPLAHVPALPPQGYQPGPSFAPYPSAQLSPPQSFTTPQAPPFGYSPMPGLSPATSSAAAHTPQTPHIPYPPSQTPSIPNPTAEPVTDPADWLTALQLILPRCLGAARNHVAIAHTQPDTIWLYFVDLGPGQYFADAVYGIDGNAFGKDDLAWAGLPPNKERSTELYRVLAGEWVTKICMRSKVEAVHPSRVVVKVDVATGNFGSTMCYEVASVRHPTLRPEQVLTLWVSRVKATANDSAEFMPA</sequence>
<organism evidence="2 3">
    <name type="scientific">Cutaneotrichosporon spelunceum</name>
    <dbReference type="NCBI Taxonomy" id="1672016"/>
    <lineage>
        <taxon>Eukaryota</taxon>
        <taxon>Fungi</taxon>
        <taxon>Dikarya</taxon>
        <taxon>Basidiomycota</taxon>
        <taxon>Agaricomycotina</taxon>
        <taxon>Tremellomycetes</taxon>
        <taxon>Trichosporonales</taxon>
        <taxon>Trichosporonaceae</taxon>
        <taxon>Cutaneotrichosporon</taxon>
    </lineage>
</organism>
<feature type="region of interest" description="Disordered" evidence="1">
    <location>
        <begin position="18"/>
        <end position="245"/>
    </location>
</feature>
<feature type="compositionally biased region" description="Pro residues" evidence="1">
    <location>
        <begin position="96"/>
        <end position="105"/>
    </location>
</feature>
<evidence type="ECO:0000256" key="1">
    <source>
        <dbReference type="SAM" id="MobiDB-lite"/>
    </source>
</evidence>
<feature type="compositionally biased region" description="Pro residues" evidence="1">
    <location>
        <begin position="67"/>
        <end position="77"/>
    </location>
</feature>
<feature type="compositionally biased region" description="Pro residues" evidence="1">
    <location>
        <begin position="112"/>
        <end position="133"/>
    </location>
</feature>
<evidence type="ECO:0000313" key="2">
    <source>
        <dbReference type="EMBL" id="GMK58560.1"/>
    </source>
</evidence>
<feature type="compositionally biased region" description="Polar residues" evidence="1">
    <location>
        <begin position="186"/>
        <end position="197"/>
    </location>
</feature>
<proteinExistence type="predicted"/>